<keyword evidence="6 8" id="KW-1133">Transmembrane helix</keyword>
<keyword evidence="3" id="KW-1003">Cell membrane</keyword>
<evidence type="ECO:0000256" key="7">
    <source>
        <dbReference type="ARBA" id="ARBA00023136"/>
    </source>
</evidence>
<gene>
    <name evidence="10" type="ORF">BG53_09920</name>
</gene>
<feature type="transmembrane region" description="Helical" evidence="8">
    <location>
        <begin position="76"/>
        <end position="100"/>
    </location>
</feature>
<dbReference type="Gene3D" id="1.10.3720.10">
    <property type="entry name" value="MetI-like"/>
    <property type="match status" value="1"/>
</dbReference>
<dbReference type="CDD" id="cd06261">
    <property type="entry name" value="TM_PBP2"/>
    <property type="match status" value="1"/>
</dbReference>
<comment type="subcellular location">
    <subcellularLocation>
        <location evidence="1">Cell inner membrane</location>
        <topology evidence="1">Multi-pass membrane protein</topology>
    </subcellularLocation>
    <subcellularLocation>
        <location evidence="8">Cell membrane</location>
        <topology evidence="8">Multi-pass membrane protein</topology>
    </subcellularLocation>
</comment>
<dbReference type="InterPro" id="IPR000515">
    <property type="entry name" value="MetI-like"/>
</dbReference>
<dbReference type="InterPro" id="IPR035906">
    <property type="entry name" value="MetI-like_sf"/>
</dbReference>
<dbReference type="Proteomes" id="UP000053750">
    <property type="component" value="Unassembled WGS sequence"/>
</dbReference>
<feature type="transmembrane region" description="Helical" evidence="8">
    <location>
        <begin position="112"/>
        <end position="131"/>
    </location>
</feature>
<comment type="caution">
    <text evidence="10">The sequence shown here is derived from an EMBL/GenBank/DDBJ whole genome shotgun (WGS) entry which is preliminary data.</text>
</comment>
<comment type="similarity">
    <text evidence="8">Belongs to the binding-protein-dependent transport system permease family.</text>
</comment>
<feature type="transmembrane region" description="Helical" evidence="8">
    <location>
        <begin position="244"/>
        <end position="265"/>
    </location>
</feature>
<evidence type="ECO:0000313" key="10">
    <source>
        <dbReference type="EMBL" id="EXX84991.1"/>
    </source>
</evidence>
<protein>
    <submittedName>
        <fullName evidence="10">ABC transporter permease</fullName>
    </submittedName>
</protein>
<dbReference type="Pfam" id="PF00528">
    <property type="entry name" value="BPD_transp_1"/>
    <property type="match status" value="1"/>
</dbReference>
<name>A0A9W5RZG2_9BACL</name>
<evidence type="ECO:0000256" key="3">
    <source>
        <dbReference type="ARBA" id="ARBA00022475"/>
    </source>
</evidence>
<proteinExistence type="inferred from homology"/>
<dbReference type="GO" id="GO:0055085">
    <property type="term" value="P:transmembrane transport"/>
    <property type="evidence" value="ECO:0007669"/>
    <property type="project" value="InterPro"/>
</dbReference>
<dbReference type="RefSeq" id="WP_081793903.1">
    <property type="nucleotide sequence ID" value="NZ_KK082207.1"/>
</dbReference>
<keyword evidence="2 8" id="KW-0813">Transport</keyword>
<keyword evidence="5 8" id="KW-0812">Transmembrane</keyword>
<evidence type="ECO:0000259" key="9">
    <source>
        <dbReference type="PROSITE" id="PS50928"/>
    </source>
</evidence>
<evidence type="ECO:0000256" key="8">
    <source>
        <dbReference type="RuleBase" id="RU363032"/>
    </source>
</evidence>
<dbReference type="SUPFAM" id="SSF161098">
    <property type="entry name" value="MetI-like"/>
    <property type="match status" value="1"/>
</dbReference>
<feature type="transmembrane region" description="Helical" evidence="8">
    <location>
        <begin position="192"/>
        <end position="212"/>
    </location>
</feature>
<keyword evidence="7 8" id="KW-0472">Membrane</keyword>
<accession>A0A9W5RZG2</accession>
<organism evidence="10 11">
    <name type="scientific">Paenibacillus darwinianus</name>
    <dbReference type="NCBI Taxonomy" id="1380763"/>
    <lineage>
        <taxon>Bacteria</taxon>
        <taxon>Bacillati</taxon>
        <taxon>Bacillota</taxon>
        <taxon>Bacilli</taxon>
        <taxon>Bacillales</taxon>
        <taxon>Paenibacillaceae</taxon>
        <taxon>Paenibacillus</taxon>
    </lineage>
</organism>
<feature type="domain" description="ABC transmembrane type-1" evidence="9">
    <location>
        <begin position="72"/>
        <end position="262"/>
    </location>
</feature>
<dbReference type="PROSITE" id="PS50928">
    <property type="entry name" value="ABC_TM1"/>
    <property type="match status" value="1"/>
</dbReference>
<dbReference type="AlphaFoldDB" id="A0A9W5RZG2"/>
<evidence type="ECO:0000256" key="6">
    <source>
        <dbReference type="ARBA" id="ARBA00022989"/>
    </source>
</evidence>
<feature type="transmembrane region" description="Helical" evidence="8">
    <location>
        <begin position="137"/>
        <end position="158"/>
    </location>
</feature>
<dbReference type="PANTHER" id="PTHR43357:SF4">
    <property type="entry name" value="INNER MEMBRANE ABC TRANSPORTER PERMEASE PROTEIN YDCV"/>
    <property type="match status" value="1"/>
</dbReference>
<evidence type="ECO:0000313" key="11">
    <source>
        <dbReference type="Proteomes" id="UP000053750"/>
    </source>
</evidence>
<feature type="transmembrane region" description="Helical" evidence="8">
    <location>
        <begin position="20"/>
        <end position="42"/>
    </location>
</feature>
<dbReference type="GO" id="GO:0005886">
    <property type="term" value="C:plasma membrane"/>
    <property type="evidence" value="ECO:0007669"/>
    <property type="project" value="UniProtKB-SubCell"/>
</dbReference>
<keyword evidence="4" id="KW-0997">Cell inner membrane</keyword>
<dbReference type="OrthoDB" id="9782004at2"/>
<dbReference type="PANTHER" id="PTHR43357">
    <property type="entry name" value="INNER MEMBRANE ABC TRANSPORTER PERMEASE PROTEIN YDCV"/>
    <property type="match status" value="1"/>
</dbReference>
<evidence type="ECO:0000256" key="1">
    <source>
        <dbReference type="ARBA" id="ARBA00004429"/>
    </source>
</evidence>
<sequence>MKTVAANGKRKAGGKRWHVAVIVVLLIYLFLPIVGTLLFSLAKEWQDEIFPNSYTLEWYAQLLADMRFYEAIGRTVLVSVLTVAITLTIMIPVIFVLHVYFPNGEKLLQISIMLPFAFPPVVSAIGLIKIYSSGPLAITGTVWILIAVYFVLIQPFIYQSVRNSLNTINAIDLVEAAEVLGAGKMTAFRKVVLPNILPGTLVASLLSFSMIFGEFVMSRMLVGGDYETIQMFLYNQMKTSGQSASAVVITYFLLILLLSGLVLKLGSWKPRGYKKAALQEEE</sequence>
<evidence type="ECO:0000256" key="4">
    <source>
        <dbReference type="ARBA" id="ARBA00022519"/>
    </source>
</evidence>
<evidence type="ECO:0000256" key="2">
    <source>
        <dbReference type="ARBA" id="ARBA00022448"/>
    </source>
</evidence>
<reference evidence="10 11" key="1">
    <citation type="submission" date="2014-02" db="EMBL/GenBank/DDBJ databases">
        <title>Genome sequence of Paenibacillus darwinianus reveals adaptive mechanisms for survival in Antarctic soils.</title>
        <authorList>
            <person name="Dsouza M."/>
            <person name="Taylor M.W."/>
            <person name="Turner S.J."/>
            <person name="Aislabie J."/>
        </authorList>
    </citation>
    <scope>NUCLEOTIDE SEQUENCE [LARGE SCALE GENOMIC DNA]</scope>
    <source>
        <strain evidence="10 11">CE1</strain>
    </source>
</reference>
<dbReference type="EMBL" id="JFHU01000250">
    <property type="protein sequence ID" value="EXX84991.1"/>
    <property type="molecule type" value="Genomic_DNA"/>
</dbReference>
<keyword evidence="11" id="KW-1185">Reference proteome</keyword>
<evidence type="ECO:0000256" key="5">
    <source>
        <dbReference type="ARBA" id="ARBA00022692"/>
    </source>
</evidence>